<proteinExistence type="predicted"/>
<dbReference type="RefSeq" id="WP_006098372.1">
    <property type="nucleotide sequence ID" value="NZ_DS989842.1"/>
</dbReference>
<dbReference type="OrthoDB" id="467081at2"/>
<evidence type="ECO:0000313" key="2">
    <source>
        <dbReference type="Proteomes" id="UP000003835"/>
    </source>
</evidence>
<dbReference type="Proteomes" id="UP000003835">
    <property type="component" value="Unassembled WGS sequence"/>
</dbReference>
<dbReference type="EMBL" id="DS989842">
    <property type="protein sequence ID" value="EDX77936.1"/>
    <property type="molecule type" value="Genomic_DNA"/>
</dbReference>
<reference evidence="1 2" key="1">
    <citation type="submission" date="2008-07" db="EMBL/GenBank/DDBJ databases">
        <authorList>
            <person name="Tandeau de Marsac N."/>
            <person name="Ferriera S."/>
            <person name="Johnson J."/>
            <person name="Kravitz S."/>
            <person name="Beeson K."/>
            <person name="Sutton G."/>
            <person name="Rogers Y.-H."/>
            <person name="Friedman R."/>
            <person name="Frazier M."/>
            <person name="Venter J.C."/>
        </authorList>
    </citation>
    <scope>NUCLEOTIDE SEQUENCE [LARGE SCALE GENOMIC DNA]</scope>
    <source>
        <strain evidence="1 2">PCC 7420</strain>
    </source>
</reference>
<dbReference type="Pfam" id="PF08869">
    <property type="entry name" value="XisI"/>
    <property type="match status" value="1"/>
</dbReference>
<dbReference type="Gene3D" id="3.30.310.110">
    <property type="entry name" value="XisI-like"/>
    <property type="match status" value="1"/>
</dbReference>
<protein>
    <submittedName>
        <fullName evidence="1">XisI protein</fullName>
    </submittedName>
</protein>
<dbReference type="InterPro" id="IPR014968">
    <property type="entry name" value="XisI"/>
</dbReference>
<dbReference type="CDD" id="cd16382">
    <property type="entry name" value="XisI-like"/>
    <property type="match status" value="1"/>
</dbReference>
<organism evidence="1 2">
    <name type="scientific">Coleofasciculus chthonoplastes PCC 7420</name>
    <dbReference type="NCBI Taxonomy" id="118168"/>
    <lineage>
        <taxon>Bacteria</taxon>
        <taxon>Bacillati</taxon>
        <taxon>Cyanobacteriota</taxon>
        <taxon>Cyanophyceae</taxon>
        <taxon>Coleofasciculales</taxon>
        <taxon>Coleofasciculaceae</taxon>
        <taxon>Coleofasciculus</taxon>
    </lineage>
</organism>
<evidence type="ECO:0000313" key="1">
    <source>
        <dbReference type="EMBL" id="EDX77936.1"/>
    </source>
</evidence>
<name>B4VJ00_9CYAN</name>
<sequence length="112" mass="13136">MDKLEQYRQSVQQVLTKYGSYKPINVQVDVQTIFDTERDHYQVVSVGWHNERRIHSCSMHIDIKPDGKVWIQLNNTEAHLADELMELGVNREDIVLGFHSPYMRQFTDFAVG</sequence>
<dbReference type="InterPro" id="IPR035943">
    <property type="entry name" value="XisI-like_sf"/>
</dbReference>
<dbReference type="AlphaFoldDB" id="B4VJ00"/>
<gene>
    <name evidence="1" type="ORF">MC7420_7674</name>
</gene>
<dbReference type="HOGENOM" id="CLU_149829_1_0_3"/>
<dbReference type="SUPFAM" id="SSF143847">
    <property type="entry name" value="XisI-like"/>
    <property type="match status" value="1"/>
</dbReference>
<accession>B4VJ00</accession>
<keyword evidence="2" id="KW-1185">Reference proteome</keyword>
<dbReference type="eggNOG" id="ENOG50306YD">
    <property type="taxonomic scope" value="Bacteria"/>
</dbReference>
<dbReference type="STRING" id="118168.MC7420_7674"/>